<name>A0A6A6Q4J3_9PEZI</name>
<reference evidence="2" key="1">
    <citation type="journal article" date="2020" name="Stud. Mycol.">
        <title>101 Dothideomycetes genomes: a test case for predicting lifestyles and emergence of pathogens.</title>
        <authorList>
            <person name="Haridas S."/>
            <person name="Albert R."/>
            <person name="Binder M."/>
            <person name="Bloem J."/>
            <person name="Labutti K."/>
            <person name="Salamov A."/>
            <person name="Andreopoulos B."/>
            <person name="Baker S."/>
            <person name="Barry K."/>
            <person name="Bills G."/>
            <person name="Bluhm B."/>
            <person name="Cannon C."/>
            <person name="Castanera R."/>
            <person name="Culley D."/>
            <person name="Daum C."/>
            <person name="Ezra D."/>
            <person name="Gonzalez J."/>
            <person name="Henrissat B."/>
            <person name="Kuo A."/>
            <person name="Liang C."/>
            <person name="Lipzen A."/>
            <person name="Lutzoni F."/>
            <person name="Magnuson J."/>
            <person name="Mondo S."/>
            <person name="Nolan M."/>
            <person name="Ohm R."/>
            <person name="Pangilinan J."/>
            <person name="Park H.-J."/>
            <person name="Ramirez L."/>
            <person name="Alfaro M."/>
            <person name="Sun H."/>
            <person name="Tritt A."/>
            <person name="Yoshinaga Y."/>
            <person name="Zwiers L.-H."/>
            <person name="Turgeon B."/>
            <person name="Goodwin S."/>
            <person name="Spatafora J."/>
            <person name="Crous P."/>
            <person name="Grigoriev I."/>
        </authorList>
    </citation>
    <scope>NUCLEOTIDE SEQUENCE</scope>
    <source>
        <strain evidence="2">CBS 113389</strain>
    </source>
</reference>
<proteinExistence type="predicted"/>
<organism evidence="2 3">
    <name type="scientific">Neohortaea acidophila</name>
    <dbReference type="NCBI Taxonomy" id="245834"/>
    <lineage>
        <taxon>Eukaryota</taxon>
        <taxon>Fungi</taxon>
        <taxon>Dikarya</taxon>
        <taxon>Ascomycota</taxon>
        <taxon>Pezizomycotina</taxon>
        <taxon>Dothideomycetes</taxon>
        <taxon>Dothideomycetidae</taxon>
        <taxon>Mycosphaerellales</taxon>
        <taxon>Teratosphaeriaceae</taxon>
        <taxon>Neohortaea</taxon>
    </lineage>
</organism>
<sequence>MSVKYLLAQASCLAVVLSQLTSPLNITVYQPGVPFAPSPLPPSHANSDGEEIVALFQTLGRTTIWKSIANISLEGDSYEPEGMVRLGADRYIVSAGEYILPTIPYGKTINGTDRTAGAGFAHLIVFNGNGSRIADATLTPLGALEYHNGGIDFDGEFIWGDIAQYRPNSTAYIYKTDPDTLAPQQVLHYNDHLGGVVHDVATNSVTALNWGSRNASTWNLNNVSSDAGSFSQAGFTAPESTVRNPSYYVDYQDCKFLGHSALYDNRAVMLCGGVATLGSGLTAYNLGGIAIVDVETMTPLDEVPIVLRSALGVPLTQNPIEASVEDGKLRLYFIPDQHVSTLYIIEAQPDSPYEF</sequence>
<dbReference type="InterPro" id="IPR046312">
    <property type="entry name" value="DUF6454"/>
</dbReference>
<dbReference type="OrthoDB" id="71437at2759"/>
<dbReference type="Pfam" id="PF20055">
    <property type="entry name" value="DUF6454"/>
    <property type="match status" value="1"/>
</dbReference>
<dbReference type="GeneID" id="54473207"/>
<accession>A0A6A6Q4J3</accession>
<dbReference type="AlphaFoldDB" id="A0A6A6Q4J3"/>
<evidence type="ECO:0000313" key="3">
    <source>
        <dbReference type="Proteomes" id="UP000799767"/>
    </source>
</evidence>
<keyword evidence="3" id="KW-1185">Reference proteome</keyword>
<dbReference type="RefSeq" id="XP_033593794.1">
    <property type="nucleotide sequence ID" value="XM_033732205.1"/>
</dbReference>
<gene>
    <name evidence="2" type="ORF">BDY17DRAFT_288547</name>
</gene>
<keyword evidence="1" id="KW-0732">Signal</keyword>
<evidence type="ECO:0000256" key="1">
    <source>
        <dbReference type="SAM" id="SignalP"/>
    </source>
</evidence>
<feature type="chain" id="PRO_5025664984" evidence="1">
    <location>
        <begin position="19"/>
        <end position="355"/>
    </location>
</feature>
<feature type="signal peptide" evidence="1">
    <location>
        <begin position="1"/>
        <end position="18"/>
    </location>
</feature>
<dbReference type="Proteomes" id="UP000799767">
    <property type="component" value="Unassembled WGS sequence"/>
</dbReference>
<dbReference type="EMBL" id="MU001631">
    <property type="protein sequence ID" value="KAF2487225.1"/>
    <property type="molecule type" value="Genomic_DNA"/>
</dbReference>
<protein>
    <submittedName>
        <fullName evidence="2">Uncharacterized protein</fullName>
    </submittedName>
</protein>
<evidence type="ECO:0000313" key="2">
    <source>
        <dbReference type="EMBL" id="KAF2487225.1"/>
    </source>
</evidence>